<dbReference type="InterPro" id="IPR023393">
    <property type="entry name" value="START-like_dom_sf"/>
</dbReference>
<protein>
    <submittedName>
        <fullName evidence="2">SRPBCC family protein</fullName>
    </submittedName>
</protein>
<name>A0ABS0NEB2_9ACTN</name>
<feature type="region of interest" description="Disordered" evidence="1">
    <location>
        <begin position="142"/>
        <end position="163"/>
    </location>
</feature>
<keyword evidence="3" id="KW-1185">Reference proteome</keyword>
<dbReference type="Proteomes" id="UP000807371">
    <property type="component" value="Unassembled WGS sequence"/>
</dbReference>
<organism evidence="2 3">
    <name type="scientific">Streptomyces pactum</name>
    <dbReference type="NCBI Taxonomy" id="68249"/>
    <lineage>
        <taxon>Bacteria</taxon>
        <taxon>Bacillati</taxon>
        <taxon>Actinomycetota</taxon>
        <taxon>Actinomycetes</taxon>
        <taxon>Kitasatosporales</taxon>
        <taxon>Streptomycetaceae</taxon>
        <taxon>Streptomyces</taxon>
    </lineage>
</organism>
<dbReference type="Pfam" id="PF10604">
    <property type="entry name" value="Polyketide_cyc2"/>
    <property type="match status" value="1"/>
</dbReference>
<comment type="caution">
    <text evidence="2">The sequence shown here is derived from an EMBL/GenBank/DDBJ whole genome shotgun (WGS) entry which is preliminary data.</text>
</comment>
<reference evidence="2 3" key="1">
    <citation type="submission" date="2020-09" db="EMBL/GenBank/DDBJ databases">
        <title>Biosynthesis of the nuclear factor of activated T cells inhibitor NFAT-133 and its congeners in Streptomyces pactum.</title>
        <authorList>
            <person name="Zhou W."/>
            <person name="Posri P."/>
            <person name="Abugrain M.E."/>
            <person name="Weisberg A.J."/>
            <person name="Chang J.H."/>
            <person name="Mahmud T."/>
        </authorList>
    </citation>
    <scope>NUCLEOTIDE SEQUENCE [LARGE SCALE GENOMIC DNA]</scope>
    <source>
        <strain evidence="2 3">ATCC 27456</strain>
    </source>
</reference>
<sequence length="163" mass="17728">MAVRHVLVPRTPEQVWSVLCDGNAYREWVVGTAESEELDDWPAVGSAIRYTVRIGPLRLHNETVVRISEPPRQLQLEARSGPLGSARIAIEVLPWGDDALIILDEHPLSGPGGRLHNVALDAVLQIRHRVMLQRLAKLVQRSTGPGAAHGGEGRAAPADAGPW</sequence>
<dbReference type="InterPro" id="IPR019587">
    <property type="entry name" value="Polyketide_cyclase/dehydratase"/>
</dbReference>
<dbReference type="RefSeq" id="WP_197987317.1">
    <property type="nucleotide sequence ID" value="NZ_JACYXC010000001.1"/>
</dbReference>
<dbReference type="Gene3D" id="3.30.530.20">
    <property type="match status" value="1"/>
</dbReference>
<dbReference type="EMBL" id="JACYXC010000001">
    <property type="protein sequence ID" value="MBH5333506.1"/>
    <property type="molecule type" value="Genomic_DNA"/>
</dbReference>
<accession>A0ABS0NEB2</accession>
<evidence type="ECO:0000313" key="3">
    <source>
        <dbReference type="Proteomes" id="UP000807371"/>
    </source>
</evidence>
<evidence type="ECO:0000313" key="2">
    <source>
        <dbReference type="EMBL" id="MBH5333506.1"/>
    </source>
</evidence>
<dbReference type="SUPFAM" id="SSF55961">
    <property type="entry name" value="Bet v1-like"/>
    <property type="match status" value="1"/>
</dbReference>
<proteinExistence type="predicted"/>
<gene>
    <name evidence="2" type="ORF">IHE55_01280</name>
</gene>
<dbReference type="CDD" id="cd07812">
    <property type="entry name" value="SRPBCC"/>
    <property type="match status" value="1"/>
</dbReference>
<evidence type="ECO:0000256" key="1">
    <source>
        <dbReference type="SAM" id="MobiDB-lite"/>
    </source>
</evidence>